<evidence type="ECO:0000313" key="4">
    <source>
        <dbReference type="Proteomes" id="UP000007819"/>
    </source>
</evidence>
<protein>
    <submittedName>
        <fullName evidence="3">Uncharacterized protein</fullName>
    </submittedName>
</protein>
<sequence length="231" mass="26927">MDFWTMICYYMIPLLLTCPNSTGETSIKSEDDELYKLISTNDSPGLQYEVVGKAKLYKSSWTINTYFDLKYLYNSLDINKSMLKSIKLYDNISNISKISTLRLKKHVIELEKEIGVIKQLAEHNKRVKRSFEYGGSALKWMFGIADADDVRRYDSSINKMEKDEGQVLRIVHDQISILRSTISNFNDTVTSFNENKIIFDNNMKRVEDNLNNFENELSAEKKEIFDIELIH</sequence>
<dbReference type="OrthoDB" id="6597303at2759"/>
<accession>A0A8R2JPB5</accession>
<proteinExistence type="predicted"/>
<keyword evidence="4" id="KW-1185">Reference proteome</keyword>
<dbReference type="RefSeq" id="XP_029343409.1">
    <property type="nucleotide sequence ID" value="XM_029487549.1"/>
</dbReference>
<dbReference type="GeneID" id="107884776"/>
<keyword evidence="1" id="KW-0175">Coiled coil</keyword>
<evidence type="ECO:0000256" key="1">
    <source>
        <dbReference type="SAM" id="Coils"/>
    </source>
</evidence>
<feature type="signal peptide" evidence="2">
    <location>
        <begin position="1"/>
        <end position="23"/>
    </location>
</feature>
<evidence type="ECO:0000256" key="2">
    <source>
        <dbReference type="SAM" id="SignalP"/>
    </source>
</evidence>
<reference evidence="3" key="2">
    <citation type="submission" date="2022-06" db="UniProtKB">
        <authorList>
            <consortium name="EnsemblMetazoa"/>
        </authorList>
    </citation>
    <scope>IDENTIFICATION</scope>
</reference>
<evidence type="ECO:0000313" key="3">
    <source>
        <dbReference type="EnsemblMetazoa" id="XP_029343409.1"/>
    </source>
</evidence>
<feature type="chain" id="PRO_5035820092" evidence="2">
    <location>
        <begin position="24"/>
        <end position="231"/>
    </location>
</feature>
<dbReference type="Proteomes" id="UP000007819">
    <property type="component" value="Chromosome A1"/>
</dbReference>
<dbReference type="Pfam" id="PF12259">
    <property type="entry name" value="Baculo_F"/>
    <property type="match status" value="1"/>
</dbReference>
<dbReference type="InterPro" id="IPR022048">
    <property type="entry name" value="Envelope_fusion-like"/>
</dbReference>
<reference evidence="4" key="1">
    <citation type="submission" date="2010-06" db="EMBL/GenBank/DDBJ databases">
        <authorList>
            <person name="Jiang H."/>
            <person name="Abraham K."/>
            <person name="Ali S."/>
            <person name="Alsbrooks S.L."/>
            <person name="Anim B.N."/>
            <person name="Anosike U.S."/>
            <person name="Attaway T."/>
            <person name="Bandaranaike D.P."/>
            <person name="Battles P.K."/>
            <person name="Bell S.N."/>
            <person name="Bell A.V."/>
            <person name="Beltran B."/>
            <person name="Bickham C."/>
            <person name="Bustamante Y."/>
            <person name="Caleb T."/>
            <person name="Canada A."/>
            <person name="Cardenas V."/>
            <person name="Carter K."/>
            <person name="Chacko J."/>
            <person name="Chandrabose M.N."/>
            <person name="Chavez D."/>
            <person name="Chavez A."/>
            <person name="Chen L."/>
            <person name="Chu H.-S."/>
            <person name="Claassen K.J."/>
            <person name="Cockrell R."/>
            <person name="Collins M."/>
            <person name="Cooper J.A."/>
            <person name="Cree A."/>
            <person name="Curry S.M."/>
            <person name="Da Y."/>
            <person name="Dao M.D."/>
            <person name="Das B."/>
            <person name="Davila M.-L."/>
            <person name="Davy-Carroll L."/>
            <person name="Denson S."/>
            <person name="Dinh H."/>
            <person name="Ebong V.E."/>
            <person name="Edwards J.R."/>
            <person name="Egan A."/>
            <person name="El-Daye J."/>
            <person name="Escobedo L."/>
            <person name="Fernandez S."/>
            <person name="Fernando P.R."/>
            <person name="Flagg N."/>
            <person name="Forbes L.D."/>
            <person name="Fowler R.G."/>
            <person name="Fu Q."/>
            <person name="Gabisi R.A."/>
            <person name="Ganer J."/>
            <person name="Garbino Pronczuk A."/>
            <person name="Garcia R.M."/>
            <person name="Garner T."/>
            <person name="Garrett T.E."/>
            <person name="Gonzalez D.A."/>
            <person name="Hamid H."/>
            <person name="Hawkins E.S."/>
            <person name="Hirani K."/>
            <person name="Hogues M.E."/>
            <person name="Hollins B."/>
            <person name="Hsiao C.-H."/>
            <person name="Jabil R."/>
            <person name="James M.L."/>
            <person name="Jhangiani S.N."/>
            <person name="Johnson B."/>
            <person name="Johnson Q."/>
            <person name="Joshi V."/>
            <person name="Kalu J.B."/>
            <person name="Kam C."/>
            <person name="Kashfia A."/>
            <person name="Keebler J."/>
            <person name="Kisamo H."/>
            <person name="Kovar C.L."/>
            <person name="Lago L.A."/>
            <person name="Lai C.-Y."/>
            <person name="Laidlaw J."/>
            <person name="Lara F."/>
            <person name="Le T.-K."/>
            <person name="Lee S.L."/>
            <person name="Legall F.H."/>
            <person name="Lemon S.J."/>
            <person name="Lewis L.R."/>
            <person name="Li B."/>
            <person name="Liu Y."/>
            <person name="Liu Y.-S."/>
            <person name="Lopez J."/>
            <person name="Lozado R.J."/>
            <person name="Lu J."/>
            <person name="Madu R.C."/>
            <person name="Maheshwari M."/>
            <person name="Maheshwari R."/>
            <person name="Malloy K."/>
            <person name="Martinez E."/>
            <person name="Mathew T."/>
            <person name="Mercado I.C."/>
            <person name="Mercado C."/>
            <person name="Meyer B."/>
            <person name="Montgomery K."/>
            <person name="Morgan M.B."/>
            <person name="Munidasa M."/>
            <person name="Nazareth L.V."/>
            <person name="Nelson J."/>
            <person name="Ng B.M."/>
            <person name="Nguyen N.B."/>
            <person name="Nguyen P.Q."/>
            <person name="Nguyen T."/>
            <person name="Obregon M."/>
            <person name="Okwuonu G.O."/>
            <person name="Onwere C.G."/>
            <person name="Orozco G."/>
            <person name="Parra A."/>
            <person name="Patel S."/>
            <person name="Patil S."/>
            <person name="Perez A."/>
            <person name="Perez Y."/>
            <person name="Pham C."/>
            <person name="Primus E.L."/>
            <person name="Pu L.-L."/>
            <person name="Puazo M."/>
            <person name="Qin X."/>
            <person name="Quiroz J.B."/>
            <person name="Reese J."/>
            <person name="Richards S."/>
            <person name="Rives C.M."/>
            <person name="Robberts R."/>
            <person name="Ruiz S.J."/>
            <person name="Ruiz M.J."/>
            <person name="Santibanez J."/>
            <person name="Schneider B.W."/>
            <person name="Sisson I."/>
            <person name="Smith M."/>
            <person name="Sodergren E."/>
            <person name="Song X.-Z."/>
            <person name="Song B.B."/>
            <person name="Summersgill H."/>
            <person name="Thelus R."/>
            <person name="Thornton R.D."/>
            <person name="Trejos Z.Y."/>
            <person name="Usmani K."/>
            <person name="Vattathil S."/>
            <person name="Villasana D."/>
            <person name="Walker D.L."/>
            <person name="Wang S."/>
            <person name="Wang K."/>
            <person name="White C.S."/>
            <person name="Williams A.C."/>
            <person name="Williamson J."/>
            <person name="Wilson K."/>
            <person name="Woghiren I.O."/>
            <person name="Woodworth J.R."/>
            <person name="Worley K.C."/>
            <person name="Wright R.A."/>
            <person name="Wu W."/>
            <person name="Young L."/>
            <person name="Zhang L."/>
            <person name="Zhang J."/>
            <person name="Zhu Y."/>
            <person name="Muzny D.M."/>
            <person name="Weinstock G."/>
            <person name="Gibbs R.A."/>
        </authorList>
    </citation>
    <scope>NUCLEOTIDE SEQUENCE [LARGE SCALE GENOMIC DNA]</scope>
    <source>
        <strain evidence="4">LSR1</strain>
    </source>
</reference>
<name>A0A8R2JPB5_ACYPI</name>
<feature type="coiled-coil region" evidence="1">
    <location>
        <begin position="196"/>
        <end position="223"/>
    </location>
</feature>
<dbReference type="EnsemblMetazoa" id="XM_029487549.1">
    <property type="protein sequence ID" value="XP_029343409.1"/>
    <property type="gene ID" value="LOC107884776"/>
</dbReference>
<organism evidence="3 4">
    <name type="scientific">Acyrthosiphon pisum</name>
    <name type="common">Pea aphid</name>
    <dbReference type="NCBI Taxonomy" id="7029"/>
    <lineage>
        <taxon>Eukaryota</taxon>
        <taxon>Metazoa</taxon>
        <taxon>Ecdysozoa</taxon>
        <taxon>Arthropoda</taxon>
        <taxon>Hexapoda</taxon>
        <taxon>Insecta</taxon>
        <taxon>Pterygota</taxon>
        <taxon>Neoptera</taxon>
        <taxon>Paraneoptera</taxon>
        <taxon>Hemiptera</taxon>
        <taxon>Sternorrhyncha</taxon>
        <taxon>Aphidomorpha</taxon>
        <taxon>Aphidoidea</taxon>
        <taxon>Aphididae</taxon>
        <taxon>Macrosiphini</taxon>
        <taxon>Acyrthosiphon</taxon>
    </lineage>
</organism>
<dbReference type="AlphaFoldDB" id="A0A8R2JPB5"/>
<keyword evidence="2" id="KW-0732">Signal</keyword>